<name>A0A8K0NK16_9HYPO</name>
<keyword evidence="5" id="KW-1185">Reference proteome</keyword>
<comment type="caution">
    <text evidence="4">The sequence shown here is derived from an EMBL/GenBank/DDBJ whole genome shotgun (WGS) entry which is preliminary data.</text>
</comment>
<keyword evidence="2" id="KW-0472">Membrane</keyword>
<feature type="region of interest" description="Disordered" evidence="1">
    <location>
        <begin position="496"/>
        <end position="580"/>
    </location>
</feature>
<feature type="region of interest" description="Disordered" evidence="1">
    <location>
        <begin position="593"/>
        <end position="632"/>
    </location>
</feature>
<evidence type="ECO:0000313" key="5">
    <source>
        <dbReference type="Proteomes" id="UP000811619"/>
    </source>
</evidence>
<dbReference type="GO" id="GO:0005509">
    <property type="term" value="F:calcium ion binding"/>
    <property type="evidence" value="ECO:0007669"/>
    <property type="project" value="InterPro"/>
</dbReference>
<feature type="compositionally biased region" description="Basic and acidic residues" evidence="1">
    <location>
        <begin position="445"/>
        <end position="455"/>
    </location>
</feature>
<dbReference type="AlphaFoldDB" id="A0A8K0NK16"/>
<dbReference type="Proteomes" id="UP000811619">
    <property type="component" value="Unassembled WGS sequence"/>
</dbReference>
<reference evidence="4" key="1">
    <citation type="journal article" date="2020" name="bioRxiv">
        <title>Whole genome comparisons of ergot fungi reveals the divergence and evolution of species within the genus Claviceps are the result of varying mechanisms driving genome evolution and host range expansion.</title>
        <authorList>
            <person name="Wyka S.A."/>
            <person name="Mondo S.J."/>
            <person name="Liu M."/>
            <person name="Dettman J."/>
            <person name="Nalam V."/>
            <person name="Broders K.D."/>
        </authorList>
    </citation>
    <scope>NUCLEOTIDE SEQUENCE</scope>
    <source>
        <strain evidence="4">CCC 489</strain>
    </source>
</reference>
<feature type="compositionally biased region" description="Low complexity" evidence="1">
    <location>
        <begin position="616"/>
        <end position="628"/>
    </location>
</feature>
<evidence type="ECO:0000256" key="3">
    <source>
        <dbReference type="SAM" id="SignalP"/>
    </source>
</evidence>
<proteinExistence type="predicted"/>
<accession>A0A8K0NK16</accession>
<keyword evidence="2" id="KW-0812">Transmembrane</keyword>
<feature type="chain" id="PRO_5035451937" description="Cadherin-like protein" evidence="3">
    <location>
        <begin position="20"/>
        <end position="915"/>
    </location>
</feature>
<feature type="region of interest" description="Disordered" evidence="1">
    <location>
        <begin position="783"/>
        <end position="915"/>
    </location>
</feature>
<feature type="compositionally biased region" description="Polar residues" evidence="1">
    <location>
        <begin position="510"/>
        <end position="522"/>
    </location>
</feature>
<sequence>MPSLPAVVAVWSLAQTAIGQPTVSFPFNAQLPLAARIDSFFSYSFSPYTFRSNSKISYSLGDHPSWLSIDSEGRRLFGTPKNEDVLPGDVVGQNVDIIATDGEGSTSMKAVVVVSRQPAPQVQIPLEKQISNFGNFSAPSSILSYPSTNFKFSFDQGTFGKSGLNYYAVSGDSSPLPAWVKFDASSLTFIGKTPPIESLFEPPHSFDFNLVASDIVGFSASSLEFSIVVGSHELTTEFPIVMLNASRGSEVTYNGLENGIKLDGKQVSAGDSGLTVKIKDMPRWLSFDQNSWKLHGTPRDGDRAANFTVTFKDSFSDNLDVLMVVNVATGLFGSTIEDLQARPGSELELDLAKYFRNPSDVIVTLSTSPSQDWLKLNGLKLSGQVPKTSNGGFKLSIHASSKSSRVTEDETIDVSFLAADGTTTTGTLALSTATATTTTPTAATKTKDGGPDEAQRQSGHLSTGEILMATIIPVISVAILLMVLVCYFRRRHNKENYPGNSYRPEISRPLPSSLQINGSSPSLREVATTGGGAPLVHTETLISKPGKASLADGSSSMSSRRRSSETFGDGSTSGTPRSMMVDAARTTTIRSMSNVTSEDARQSWVTIERGNSGLLTSDRSSPSQQSDRTYSEPTYQVLPDAGYASHSKDAALYMSPSTLNKPPSLQAKALFAYEPGRSPLSYHSLGGQSGITSSSAALPHMKDGAKYTTGPVTRWNTASTAREDGLEPNWVTLAESEASGSAGGLSKQVAAGLGDSGNLGSSSSKSMATDVSFASSENWRIIGQRSPTKAERSYKGLVEESASHPSQPGTTNAGGAGSEGRGAGSVELMSPSRWAEEVQSPLASGKPKPELSDAMMSKTSGVGRQDAHMSGGRGCAADDRDDEDDEDEDDDNNMTADWIRKHAPKISDGSFKVFL</sequence>
<evidence type="ECO:0000313" key="4">
    <source>
        <dbReference type="EMBL" id="KAG5928985.1"/>
    </source>
</evidence>
<feature type="compositionally biased region" description="Polar residues" evidence="1">
    <location>
        <begin position="565"/>
        <end position="576"/>
    </location>
</feature>
<feature type="transmembrane region" description="Helical" evidence="2">
    <location>
        <begin position="466"/>
        <end position="488"/>
    </location>
</feature>
<feature type="compositionally biased region" description="Gly residues" evidence="1">
    <location>
        <begin position="812"/>
        <end position="823"/>
    </location>
</feature>
<dbReference type="EMBL" id="SRPY01000086">
    <property type="protein sequence ID" value="KAG5928985.1"/>
    <property type="molecule type" value="Genomic_DNA"/>
</dbReference>
<dbReference type="InterPro" id="IPR015919">
    <property type="entry name" value="Cadherin-like_sf"/>
</dbReference>
<keyword evidence="2" id="KW-1133">Transmembrane helix</keyword>
<dbReference type="SUPFAM" id="SSF49313">
    <property type="entry name" value="Cadherin-like"/>
    <property type="match status" value="3"/>
</dbReference>
<feature type="region of interest" description="Disordered" evidence="1">
    <location>
        <begin position="431"/>
        <end position="459"/>
    </location>
</feature>
<evidence type="ECO:0000256" key="2">
    <source>
        <dbReference type="SAM" id="Phobius"/>
    </source>
</evidence>
<feature type="compositionally biased region" description="Basic and acidic residues" evidence="1">
    <location>
        <begin position="788"/>
        <end position="802"/>
    </location>
</feature>
<feature type="compositionally biased region" description="Low complexity" evidence="1">
    <location>
        <begin position="431"/>
        <end position="444"/>
    </location>
</feature>
<evidence type="ECO:0008006" key="6">
    <source>
        <dbReference type="Google" id="ProtNLM"/>
    </source>
</evidence>
<evidence type="ECO:0000256" key="1">
    <source>
        <dbReference type="SAM" id="MobiDB-lite"/>
    </source>
</evidence>
<protein>
    <recommendedName>
        <fullName evidence="6">Cadherin-like protein</fullName>
    </recommendedName>
</protein>
<dbReference type="InterPro" id="IPR013783">
    <property type="entry name" value="Ig-like_fold"/>
</dbReference>
<dbReference type="Pfam" id="PF05345">
    <property type="entry name" value="He_PIG"/>
    <property type="match status" value="2"/>
</dbReference>
<feature type="signal peptide" evidence="3">
    <location>
        <begin position="1"/>
        <end position="19"/>
    </location>
</feature>
<keyword evidence="3" id="KW-0732">Signal</keyword>
<dbReference type="OrthoDB" id="41532at2759"/>
<dbReference type="Gene3D" id="2.60.40.10">
    <property type="entry name" value="Immunoglobulins"/>
    <property type="match status" value="3"/>
</dbReference>
<gene>
    <name evidence="4" type="ORF">E4U42_007482</name>
</gene>
<organism evidence="4 5">
    <name type="scientific">Claviceps africana</name>
    <dbReference type="NCBI Taxonomy" id="83212"/>
    <lineage>
        <taxon>Eukaryota</taxon>
        <taxon>Fungi</taxon>
        <taxon>Dikarya</taxon>
        <taxon>Ascomycota</taxon>
        <taxon>Pezizomycotina</taxon>
        <taxon>Sordariomycetes</taxon>
        <taxon>Hypocreomycetidae</taxon>
        <taxon>Hypocreales</taxon>
        <taxon>Clavicipitaceae</taxon>
        <taxon>Claviceps</taxon>
    </lineage>
</organism>
<feature type="compositionally biased region" description="Acidic residues" evidence="1">
    <location>
        <begin position="879"/>
        <end position="892"/>
    </location>
</feature>
<dbReference type="GO" id="GO:0016020">
    <property type="term" value="C:membrane"/>
    <property type="evidence" value="ECO:0007669"/>
    <property type="project" value="InterPro"/>
</dbReference>